<protein>
    <submittedName>
        <fullName evidence="2">Uncharacterized protein</fullName>
    </submittedName>
</protein>
<feature type="compositionally biased region" description="Polar residues" evidence="1">
    <location>
        <begin position="1"/>
        <end position="12"/>
    </location>
</feature>
<evidence type="ECO:0000313" key="2">
    <source>
        <dbReference type="EMBL" id="KAJ7303574.1"/>
    </source>
</evidence>
<gene>
    <name evidence="2" type="ORF">DFH08DRAFT_825857</name>
</gene>
<evidence type="ECO:0000313" key="3">
    <source>
        <dbReference type="Proteomes" id="UP001218218"/>
    </source>
</evidence>
<dbReference type="Proteomes" id="UP001218218">
    <property type="component" value="Unassembled WGS sequence"/>
</dbReference>
<sequence length="148" mass="16887">MPKSTSASSKSEQNAKRATTSARRSAENRIHCVRCHAEYRPSRNGPRACKIKHYKEDMAIEQCQGGYMQKLLCCGLGVWNQYDEDPPSSWKPAMCFVGRHTTVHEYSDGARIVHMAAESCAECDKFDGEYESEYHFADRPQDWGEADW</sequence>
<proteinExistence type="predicted"/>
<accession>A0AAD6Z2D9</accession>
<name>A0AAD6Z2D9_9AGAR</name>
<dbReference type="AlphaFoldDB" id="A0AAD6Z2D9"/>
<evidence type="ECO:0000256" key="1">
    <source>
        <dbReference type="SAM" id="MobiDB-lite"/>
    </source>
</evidence>
<organism evidence="2 3">
    <name type="scientific">Mycena albidolilacea</name>
    <dbReference type="NCBI Taxonomy" id="1033008"/>
    <lineage>
        <taxon>Eukaryota</taxon>
        <taxon>Fungi</taxon>
        <taxon>Dikarya</taxon>
        <taxon>Basidiomycota</taxon>
        <taxon>Agaricomycotina</taxon>
        <taxon>Agaricomycetes</taxon>
        <taxon>Agaricomycetidae</taxon>
        <taxon>Agaricales</taxon>
        <taxon>Marasmiineae</taxon>
        <taxon>Mycenaceae</taxon>
        <taxon>Mycena</taxon>
    </lineage>
</organism>
<dbReference type="EMBL" id="JARIHO010000105">
    <property type="protein sequence ID" value="KAJ7303574.1"/>
    <property type="molecule type" value="Genomic_DNA"/>
</dbReference>
<comment type="caution">
    <text evidence="2">The sequence shown here is derived from an EMBL/GenBank/DDBJ whole genome shotgun (WGS) entry which is preliminary data.</text>
</comment>
<keyword evidence="3" id="KW-1185">Reference proteome</keyword>
<feature type="region of interest" description="Disordered" evidence="1">
    <location>
        <begin position="1"/>
        <end position="25"/>
    </location>
</feature>
<reference evidence="2" key="1">
    <citation type="submission" date="2023-03" db="EMBL/GenBank/DDBJ databases">
        <title>Massive genome expansion in bonnet fungi (Mycena s.s.) driven by repeated elements and novel gene families across ecological guilds.</title>
        <authorList>
            <consortium name="Lawrence Berkeley National Laboratory"/>
            <person name="Harder C.B."/>
            <person name="Miyauchi S."/>
            <person name="Viragh M."/>
            <person name="Kuo A."/>
            <person name="Thoen E."/>
            <person name="Andreopoulos B."/>
            <person name="Lu D."/>
            <person name="Skrede I."/>
            <person name="Drula E."/>
            <person name="Henrissat B."/>
            <person name="Morin E."/>
            <person name="Kohler A."/>
            <person name="Barry K."/>
            <person name="LaButti K."/>
            <person name="Morin E."/>
            <person name="Salamov A."/>
            <person name="Lipzen A."/>
            <person name="Mereny Z."/>
            <person name="Hegedus B."/>
            <person name="Baldrian P."/>
            <person name="Stursova M."/>
            <person name="Weitz H."/>
            <person name="Taylor A."/>
            <person name="Grigoriev I.V."/>
            <person name="Nagy L.G."/>
            <person name="Martin F."/>
            <person name="Kauserud H."/>
        </authorList>
    </citation>
    <scope>NUCLEOTIDE SEQUENCE</scope>
    <source>
        <strain evidence="2">CBHHK002</strain>
    </source>
</reference>